<evidence type="ECO:0000256" key="12">
    <source>
        <dbReference type="ARBA" id="ARBA00023157"/>
    </source>
</evidence>
<comment type="function">
    <text evidence="13">Involved in the digestion of the blood meal.</text>
</comment>
<keyword evidence="5 16" id="KW-0121">Carboxypeptidase</keyword>
<dbReference type="Pfam" id="PF02244">
    <property type="entry name" value="Propep_M14"/>
    <property type="match status" value="1"/>
</dbReference>
<dbReference type="Proteomes" id="UP000053268">
    <property type="component" value="Unassembled WGS sequence"/>
</dbReference>
<dbReference type="CDD" id="cd03860">
    <property type="entry name" value="M14_CP_A-B_like"/>
    <property type="match status" value="1"/>
</dbReference>
<comment type="cofactor">
    <cofactor evidence="1">
        <name>Zn(2+)</name>
        <dbReference type="ChEBI" id="CHEBI:29105"/>
    </cofactor>
</comment>
<dbReference type="InterPro" id="IPR057246">
    <property type="entry name" value="CARBOXYPEPT_ZN_1"/>
</dbReference>
<feature type="domain" description="Peptidase M14" evidence="15">
    <location>
        <begin position="1"/>
        <end position="186"/>
    </location>
</feature>
<organism evidence="16 17">
    <name type="scientific">Papilio xuthus</name>
    <name type="common">Asian swallowtail butterfly</name>
    <dbReference type="NCBI Taxonomy" id="66420"/>
    <lineage>
        <taxon>Eukaryota</taxon>
        <taxon>Metazoa</taxon>
        <taxon>Ecdysozoa</taxon>
        <taxon>Arthropoda</taxon>
        <taxon>Hexapoda</taxon>
        <taxon>Insecta</taxon>
        <taxon>Pterygota</taxon>
        <taxon>Neoptera</taxon>
        <taxon>Endopterygota</taxon>
        <taxon>Lepidoptera</taxon>
        <taxon>Glossata</taxon>
        <taxon>Ditrysia</taxon>
        <taxon>Papilionoidea</taxon>
        <taxon>Papilionidae</taxon>
        <taxon>Papilioninae</taxon>
        <taxon>Papilio</taxon>
    </lineage>
</organism>
<dbReference type="PROSITE" id="PS52035">
    <property type="entry name" value="PEPTIDASE_M14"/>
    <property type="match status" value="2"/>
</dbReference>
<evidence type="ECO:0000256" key="13">
    <source>
        <dbReference type="ARBA" id="ARBA00057299"/>
    </source>
</evidence>
<evidence type="ECO:0000256" key="2">
    <source>
        <dbReference type="ARBA" id="ARBA00004613"/>
    </source>
</evidence>
<evidence type="ECO:0000256" key="7">
    <source>
        <dbReference type="ARBA" id="ARBA00022723"/>
    </source>
</evidence>
<evidence type="ECO:0000259" key="15">
    <source>
        <dbReference type="PROSITE" id="PS52035"/>
    </source>
</evidence>
<dbReference type="Pfam" id="PF00246">
    <property type="entry name" value="Peptidase_M14"/>
    <property type="match status" value="2"/>
</dbReference>
<keyword evidence="10" id="KW-0862">Zinc</keyword>
<dbReference type="InterPro" id="IPR036990">
    <property type="entry name" value="M14A-like_propep"/>
</dbReference>
<dbReference type="PANTHER" id="PTHR11705">
    <property type="entry name" value="PROTEASE FAMILY M14 CARBOXYPEPTIDASE A,B"/>
    <property type="match status" value="1"/>
</dbReference>
<proteinExistence type="inferred from homology"/>
<dbReference type="SMART" id="SM00631">
    <property type="entry name" value="Zn_pept"/>
    <property type="match status" value="1"/>
</dbReference>
<keyword evidence="7" id="KW-0479">Metal-binding</keyword>
<evidence type="ECO:0000256" key="5">
    <source>
        <dbReference type="ARBA" id="ARBA00022645"/>
    </source>
</evidence>
<reference evidence="16 17" key="1">
    <citation type="journal article" date="2015" name="Nat. Commun.">
        <title>Outbred genome sequencing and CRISPR/Cas9 gene editing in butterflies.</title>
        <authorList>
            <person name="Li X."/>
            <person name="Fan D."/>
            <person name="Zhang W."/>
            <person name="Liu G."/>
            <person name="Zhang L."/>
            <person name="Zhao L."/>
            <person name="Fang X."/>
            <person name="Chen L."/>
            <person name="Dong Y."/>
            <person name="Chen Y."/>
            <person name="Ding Y."/>
            <person name="Zhao R."/>
            <person name="Feng M."/>
            <person name="Zhu Y."/>
            <person name="Feng Y."/>
            <person name="Jiang X."/>
            <person name="Zhu D."/>
            <person name="Xiang H."/>
            <person name="Feng X."/>
            <person name="Li S."/>
            <person name="Wang J."/>
            <person name="Zhang G."/>
            <person name="Kronforst M.R."/>
            <person name="Wang W."/>
        </authorList>
    </citation>
    <scope>NUCLEOTIDE SEQUENCE [LARGE SCALE GENOMIC DNA]</scope>
    <source>
        <strain evidence="16">Ya'a_city_454_Px</strain>
        <tissue evidence="16">Whole body</tissue>
    </source>
</reference>
<comment type="subcellular location">
    <subcellularLocation>
        <location evidence="2">Secreted</location>
    </subcellularLocation>
</comment>
<protein>
    <submittedName>
        <fullName evidence="16">Carboxypeptidase B</fullName>
    </submittedName>
</protein>
<dbReference type="Gene3D" id="3.40.630.10">
    <property type="entry name" value="Zn peptidases"/>
    <property type="match status" value="2"/>
</dbReference>
<evidence type="ECO:0000256" key="1">
    <source>
        <dbReference type="ARBA" id="ARBA00001947"/>
    </source>
</evidence>
<dbReference type="Gene3D" id="3.30.70.340">
    <property type="entry name" value="Metallocarboxypeptidase-like"/>
    <property type="match status" value="1"/>
</dbReference>
<evidence type="ECO:0000256" key="4">
    <source>
        <dbReference type="ARBA" id="ARBA00022525"/>
    </source>
</evidence>
<evidence type="ECO:0000313" key="17">
    <source>
        <dbReference type="Proteomes" id="UP000053268"/>
    </source>
</evidence>
<keyword evidence="12" id="KW-1015">Disulfide bond</keyword>
<dbReference type="GO" id="GO:0005615">
    <property type="term" value="C:extracellular space"/>
    <property type="evidence" value="ECO:0007669"/>
    <property type="project" value="TreeGrafter"/>
</dbReference>
<dbReference type="FunFam" id="3.40.630.10:FF:000040">
    <property type="entry name" value="zinc carboxypeptidase"/>
    <property type="match status" value="1"/>
</dbReference>
<dbReference type="GO" id="GO:0008270">
    <property type="term" value="F:zinc ion binding"/>
    <property type="evidence" value="ECO:0007669"/>
    <property type="project" value="InterPro"/>
</dbReference>
<sequence>MANPDGIAYPRAFWNKNVSPQKACPGVALDRNFDVAWNFTKLISSCSQHYPGFMPFSERETQAIRRIFHYHHHKIIAYINVHGNGFDEKTFKGEAVLYPKGYTEFQEDDDQYIDLKGEIDEAIRNASFRLMAVTVDTLYSWYGIICGASVDYASTVFGVPFSLEFVMQPYSAVFNYNAYQNEVAYDSLNAIWGRIIRAVFQYIWDSSRYIEKRRLSKLIRHPRKFQFRKHNRSKKISYISAIVGNKSDQDYMSVTEISRIIGLWTQVGCGESNDKYDNYTLFRIYPTEESQFEIIKLLQTSNNSIEVLKKSRGYNDSTDVLVPPDRLQSFEELAKENNFNYDLKNQYGRSFESPERAPRRRVLRGFNIYEYHSFAAIQEYIETMASKHPELIKLQTLGSSYQGRKMKLVKISQNPHAGNPIIFVDAGIHAREWVAPAMALYLIHRLVMDPEARKRELRGVDWYVLPVVNPDGYEFTRSSKTNRLWRKTRSKSPVSNCYGVDGNRNYGYQWAVSGVSKNPCDMETYAGHKPFSEPETQMVRDVMLSNADRIKLYVSLHAYGQYLVYPWGYTAEFLPKQWRKLDSLARKVSQAVQSAGGQPFKVMSAGQWYPAAGGSDDFAFGAAHVPYSYTMELTDGYEFVFPESRLRSTLPQLYEGFRAFASEIRNEFSNKRLRDHAS</sequence>
<dbReference type="PANTHER" id="PTHR11705:SF140">
    <property type="entry name" value="FI02848P-RELATED"/>
    <property type="match status" value="1"/>
</dbReference>
<name>A0A194QKG1_PAPXU</name>
<evidence type="ECO:0000256" key="3">
    <source>
        <dbReference type="ARBA" id="ARBA00005988"/>
    </source>
</evidence>
<dbReference type="AlphaFoldDB" id="A0A194QKG1"/>
<gene>
    <name evidence="16" type="ORF">RR46_07705</name>
</gene>
<evidence type="ECO:0000256" key="8">
    <source>
        <dbReference type="ARBA" id="ARBA00022729"/>
    </source>
</evidence>
<keyword evidence="6" id="KW-0645">Protease</keyword>
<feature type="active site" description="Proton donor/acceptor" evidence="14">
    <location>
        <position position="632"/>
    </location>
</feature>
<dbReference type="PRINTS" id="PR00765">
    <property type="entry name" value="CRBOXYPTASEA"/>
</dbReference>
<keyword evidence="11" id="KW-0482">Metalloprotease</keyword>
<keyword evidence="4" id="KW-0964">Secreted</keyword>
<dbReference type="GO" id="GO:0006508">
    <property type="term" value="P:proteolysis"/>
    <property type="evidence" value="ECO:0007669"/>
    <property type="project" value="UniProtKB-KW"/>
</dbReference>
<keyword evidence="9" id="KW-0378">Hydrolase</keyword>
<evidence type="ECO:0000256" key="14">
    <source>
        <dbReference type="PROSITE-ProRule" id="PRU01379"/>
    </source>
</evidence>
<dbReference type="PROSITE" id="PS00132">
    <property type="entry name" value="CARBOXYPEPT_ZN_1"/>
    <property type="match status" value="1"/>
</dbReference>
<keyword evidence="8" id="KW-0732">Signal</keyword>
<evidence type="ECO:0000256" key="9">
    <source>
        <dbReference type="ARBA" id="ARBA00022801"/>
    </source>
</evidence>
<evidence type="ECO:0000256" key="6">
    <source>
        <dbReference type="ARBA" id="ARBA00022670"/>
    </source>
</evidence>
<evidence type="ECO:0000256" key="10">
    <source>
        <dbReference type="ARBA" id="ARBA00022833"/>
    </source>
</evidence>
<feature type="domain" description="Peptidase M14" evidence="15">
    <location>
        <begin position="370"/>
        <end position="664"/>
    </location>
</feature>
<comment type="similarity">
    <text evidence="3 14">Belongs to the peptidase M14 family.</text>
</comment>
<dbReference type="InterPro" id="IPR003146">
    <property type="entry name" value="M14A_act_pep"/>
</dbReference>
<dbReference type="InterPro" id="IPR000834">
    <property type="entry name" value="Peptidase_M14"/>
</dbReference>
<comment type="caution">
    <text evidence="14">Lacks conserved residue(s) required for the propagation of feature annotation.</text>
</comment>
<dbReference type="SUPFAM" id="SSF54897">
    <property type="entry name" value="Protease propeptides/inhibitors"/>
    <property type="match status" value="1"/>
</dbReference>
<accession>A0A194QKG1</accession>
<evidence type="ECO:0000256" key="11">
    <source>
        <dbReference type="ARBA" id="ARBA00023049"/>
    </source>
</evidence>
<keyword evidence="17" id="KW-1185">Reference proteome</keyword>
<dbReference type="GO" id="GO:0004181">
    <property type="term" value="F:metallocarboxypeptidase activity"/>
    <property type="evidence" value="ECO:0007669"/>
    <property type="project" value="InterPro"/>
</dbReference>
<evidence type="ECO:0000313" key="16">
    <source>
        <dbReference type="EMBL" id="KPJ03946.1"/>
    </source>
</evidence>
<dbReference type="SUPFAM" id="SSF53187">
    <property type="entry name" value="Zn-dependent exopeptidases"/>
    <property type="match status" value="2"/>
</dbReference>
<dbReference type="EMBL" id="KQ459053">
    <property type="protein sequence ID" value="KPJ03946.1"/>
    <property type="molecule type" value="Genomic_DNA"/>
</dbReference>